<proteinExistence type="predicted"/>
<protein>
    <submittedName>
        <fullName evidence="1">Uncharacterized protein</fullName>
    </submittedName>
</protein>
<name>A0ACC4D3K0_POPAL</name>
<organism evidence="1 2">
    <name type="scientific">Populus alba</name>
    <name type="common">White poplar</name>
    <dbReference type="NCBI Taxonomy" id="43335"/>
    <lineage>
        <taxon>Eukaryota</taxon>
        <taxon>Viridiplantae</taxon>
        <taxon>Streptophyta</taxon>
        <taxon>Embryophyta</taxon>
        <taxon>Tracheophyta</taxon>
        <taxon>Spermatophyta</taxon>
        <taxon>Magnoliopsida</taxon>
        <taxon>eudicotyledons</taxon>
        <taxon>Gunneridae</taxon>
        <taxon>Pentapetalae</taxon>
        <taxon>rosids</taxon>
        <taxon>fabids</taxon>
        <taxon>Malpighiales</taxon>
        <taxon>Salicaceae</taxon>
        <taxon>Saliceae</taxon>
        <taxon>Populus</taxon>
    </lineage>
</organism>
<evidence type="ECO:0000313" key="2">
    <source>
        <dbReference type="Proteomes" id="UP000309997"/>
    </source>
</evidence>
<dbReference type="EMBL" id="RCHU02000001">
    <property type="protein sequence ID" value="KAL3612086.1"/>
    <property type="molecule type" value="Genomic_DNA"/>
</dbReference>
<comment type="caution">
    <text evidence="1">The sequence shown here is derived from an EMBL/GenBank/DDBJ whole genome shotgun (WGS) entry which is preliminary data.</text>
</comment>
<gene>
    <name evidence="1" type="ORF">D5086_003106</name>
</gene>
<accession>A0ACC4D3K0</accession>
<evidence type="ECO:0000313" key="1">
    <source>
        <dbReference type="EMBL" id="KAL3612086.1"/>
    </source>
</evidence>
<dbReference type="Proteomes" id="UP000309997">
    <property type="component" value="Unassembled WGS sequence"/>
</dbReference>
<sequence length="85" mass="9336">MRVQCWKPKEGNANHLDRGIDTGGRLRNIEQLLQKPYCQEAAAAAVLWLALSERVGASFTTRKLGAYVLFATTDAFSENYGAAFG</sequence>
<keyword evidence="2" id="KW-1185">Reference proteome</keyword>
<reference evidence="1 2" key="1">
    <citation type="journal article" date="2024" name="Plant Biotechnol. J.">
        <title>Genome and CRISPR/Cas9 system of a widespread forest tree (Populus alba) in the world.</title>
        <authorList>
            <person name="Liu Y.J."/>
            <person name="Jiang P.F."/>
            <person name="Han X.M."/>
            <person name="Li X.Y."/>
            <person name="Wang H.M."/>
            <person name="Wang Y.J."/>
            <person name="Wang X.X."/>
            <person name="Zeng Q.Y."/>
        </authorList>
    </citation>
    <scope>NUCLEOTIDE SEQUENCE [LARGE SCALE GENOMIC DNA]</scope>
    <source>
        <strain evidence="2">cv. PAL-ZL1</strain>
    </source>
</reference>